<feature type="region of interest" description="Disordered" evidence="1">
    <location>
        <begin position="1"/>
        <end position="33"/>
    </location>
</feature>
<name>A0ABU8UF24_9ACTN</name>
<reference evidence="2 3" key="1">
    <citation type="submission" date="2024-03" db="EMBL/GenBank/DDBJ databases">
        <title>Novel Streptomyces species of biotechnological and ecological value are a feature of Machair soil.</title>
        <authorList>
            <person name="Prole J.R."/>
            <person name="Goodfellow M."/>
            <person name="Allenby N."/>
            <person name="Ward A.C."/>
        </authorList>
    </citation>
    <scope>NUCLEOTIDE SEQUENCE [LARGE SCALE GENOMIC DNA]</scope>
    <source>
        <strain evidence="2 3">MS1.AVA.1</strain>
    </source>
</reference>
<dbReference type="Proteomes" id="UP001376459">
    <property type="component" value="Unassembled WGS sequence"/>
</dbReference>
<protein>
    <submittedName>
        <fullName evidence="2">Uncharacterized protein</fullName>
    </submittedName>
</protein>
<organism evidence="2 3">
    <name type="scientific">Streptomyces machairae</name>
    <dbReference type="NCBI Taxonomy" id="3134109"/>
    <lineage>
        <taxon>Bacteria</taxon>
        <taxon>Bacillati</taxon>
        <taxon>Actinomycetota</taxon>
        <taxon>Actinomycetes</taxon>
        <taxon>Kitasatosporales</taxon>
        <taxon>Streptomycetaceae</taxon>
        <taxon>Streptomyces</taxon>
    </lineage>
</organism>
<accession>A0ABU8UF24</accession>
<dbReference type="EMBL" id="JBBKAK010000001">
    <property type="protein sequence ID" value="MEJ8667513.1"/>
    <property type="molecule type" value="Genomic_DNA"/>
</dbReference>
<comment type="caution">
    <text evidence="2">The sequence shown here is derived from an EMBL/GenBank/DDBJ whole genome shotgun (WGS) entry which is preliminary data.</text>
</comment>
<evidence type="ECO:0000313" key="3">
    <source>
        <dbReference type="Proteomes" id="UP001376459"/>
    </source>
</evidence>
<evidence type="ECO:0000256" key="1">
    <source>
        <dbReference type="SAM" id="MobiDB-lite"/>
    </source>
</evidence>
<feature type="compositionally biased region" description="Polar residues" evidence="1">
    <location>
        <begin position="1"/>
        <end position="10"/>
    </location>
</feature>
<gene>
    <name evidence="2" type="ORF">WKI71_00035</name>
</gene>
<keyword evidence="3" id="KW-1185">Reference proteome</keyword>
<proteinExistence type="predicted"/>
<evidence type="ECO:0000313" key="2">
    <source>
        <dbReference type="EMBL" id="MEJ8667513.1"/>
    </source>
</evidence>
<sequence length="60" mass="6120">MVGAVTSSLTAPAGRHDDEGRLPYPGPTAAPARAAGTAVADLLASGRHCPPWTGWPLPSW</sequence>